<evidence type="ECO:0000256" key="3">
    <source>
        <dbReference type="ARBA" id="ARBA00022801"/>
    </source>
</evidence>
<dbReference type="OrthoDB" id="5289665at2"/>
<evidence type="ECO:0000256" key="5">
    <source>
        <dbReference type="SAM" id="Phobius"/>
    </source>
</evidence>
<dbReference type="GO" id="GO:0006508">
    <property type="term" value="P:proteolysis"/>
    <property type="evidence" value="ECO:0007669"/>
    <property type="project" value="UniProtKB-KW"/>
</dbReference>
<dbReference type="PANTHER" id="PTHR42987">
    <property type="entry name" value="PEPTIDASE S49"/>
    <property type="match status" value="1"/>
</dbReference>
<keyword evidence="5" id="KW-0472">Membrane</keyword>
<dbReference type="GO" id="GO:0008236">
    <property type="term" value="F:serine-type peptidase activity"/>
    <property type="evidence" value="ECO:0007669"/>
    <property type="project" value="UniProtKB-KW"/>
</dbReference>
<dbReference type="InterPro" id="IPR002142">
    <property type="entry name" value="Peptidase_S49"/>
</dbReference>
<comment type="caution">
    <text evidence="7">The sequence shown here is derived from an EMBL/GenBank/DDBJ whole genome shotgun (WGS) entry which is preliminary data.</text>
</comment>
<dbReference type="FunCoup" id="A0A5C7EP49">
    <property type="interactions" value="110"/>
</dbReference>
<evidence type="ECO:0000259" key="6">
    <source>
        <dbReference type="Pfam" id="PF01343"/>
    </source>
</evidence>
<sequence length="315" mass="34508">MVEHSNVSSTWERQVLEKVALAAIEEQRRARRWGIFFKLLTFFYLFLLLFLVLGWIGKTDMAIPGKHSALVELRGVIAADERASADVVVSGLRRAFKDKNTAGVILRINSPGGSPVQASYINEEIKRLKKAYPNIPVYAVVEDICASGGYYAAVAADKIFVNQASIIGSIGVLIDGFGFTEAMKKLGIERRLLAAGENKGFLDPFSPLNAEQRTYAVKMLEEIHRQFIHAVREGRGERLKETPELFSGLVWTGAKSIELGLADGFGSASDVAREVIKAEEIVDFTPQEGFTERLARRFGAGVGAALVAFGTGVLR</sequence>
<keyword evidence="3" id="KW-0378">Hydrolase</keyword>
<dbReference type="Proteomes" id="UP000321201">
    <property type="component" value="Unassembled WGS sequence"/>
</dbReference>
<dbReference type="InParanoid" id="A0A5C7EP49"/>
<keyword evidence="8" id="KW-1185">Reference proteome</keyword>
<evidence type="ECO:0000256" key="4">
    <source>
        <dbReference type="ARBA" id="ARBA00022825"/>
    </source>
</evidence>
<protein>
    <submittedName>
        <fullName evidence="7">S49 family peptidase</fullName>
    </submittedName>
</protein>
<keyword evidence="2" id="KW-0645">Protease</keyword>
<comment type="similarity">
    <text evidence="1">Belongs to the peptidase S49 family.</text>
</comment>
<proteinExistence type="inferred from homology"/>
<dbReference type="CDD" id="cd07023">
    <property type="entry name" value="S49_Sppa_N_C"/>
    <property type="match status" value="1"/>
</dbReference>
<evidence type="ECO:0000256" key="2">
    <source>
        <dbReference type="ARBA" id="ARBA00022670"/>
    </source>
</evidence>
<dbReference type="InterPro" id="IPR029045">
    <property type="entry name" value="ClpP/crotonase-like_dom_sf"/>
</dbReference>
<keyword evidence="4" id="KW-0720">Serine protease</keyword>
<evidence type="ECO:0000313" key="7">
    <source>
        <dbReference type="EMBL" id="TXF13645.1"/>
    </source>
</evidence>
<organism evidence="7 8">
    <name type="scientific">Pelomicrobium methylotrophicum</name>
    <dbReference type="NCBI Taxonomy" id="2602750"/>
    <lineage>
        <taxon>Bacteria</taxon>
        <taxon>Pseudomonadati</taxon>
        <taxon>Pseudomonadota</taxon>
        <taxon>Hydrogenophilia</taxon>
        <taxon>Hydrogenophilia incertae sedis</taxon>
        <taxon>Pelomicrobium</taxon>
    </lineage>
</organism>
<feature type="transmembrane region" description="Helical" evidence="5">
    <location>
        <begin position="35"/>
        <end position="56"/>
    </location>
</feature>
<name>A0A5C7EP49_9PROT</name>
<reference evidence="7 8" key="1">
    <citation type="submission" date="2019-08" db="EMBL/GenBank/DDBJ databases">
        <title>Pelomicrobium methylotrophicum gen. nov., sp. nov. a moderately thermophilic, facultatively anaerobic, lithoautotrophic and methylotrophic bacterium isolated from a terrestrial mud volcano.</title>
        <authorList>
            <person name="Slobodkina G.B."/>
            <person name="Merkel A.Y."/>
            <person name="Slobodkin A.I."/>
        </authorList>
    </citation>
    <scope>NUCLEOTIDE SEQUENCE [LARGE SCALE GENOMIC DNA]</scope>
    <source>
        <strain evidence="7 8">SM250</strain>
    </source>
</reference>
<evidence type="ECO:0000313" key="8">
    <source>
        <dbReference type="Proteomes" id="UP000321201"/>
    </source>
</evidence>
<feature type="domain" description="Peptidase S49" evidence="6">
    <location>
        <begin position="134"/>
        <end position="277"/>
    </location>
</feature>
<keyword evidence="5" id="KW-1133">Transmembrane helix</keyword>
<dbReference type="PANTHER" id="PTHR42987:SF8">
    <property type="entry name" value="PROTEINASE"/>
    <property type="match status" value="1"/>
</dbReference>
<dbReference type="Pfam" id="PF01343">
    <property type="entry name" value="Peptidase_S49"/>
    <property type="match status" value="1"/>
</dbReference>
<gene>
    <name evidence="7" type="ORF">FR698_00575</name>
</gene>
<dbReference type="EMBL" id="VPFL01000001">
    <property type="protein sequence ID" value="TXF13645.1"/>
    <property type="molecule type" value="Genomic_DNA"/>
</dbReference>
<dbReference type="AlphaFoldDB" id="A0A5C7EP49"/>
<dbReference type="InterPro" id="IPR047272">
    <property type="entry name" value="S49_SppA_C"/>
</dbReference>
<keyword evidence="5" id="KW-0812">Transmembrane</keyword>
<dbReference type="SUPFAM" id="SSF52096">
    <property type="entry name" value="ClpP/crotonase"/>
    <property type="match status" value="1"/>
</dbReference>
<evidence type="ECO:0000256" key="1">
    <source>
        <dbReference type="ARBA" id="ARBA00008683"/>
    </source>
</evidence>
<accession>A0A5C7EP49</accession>
<dbReference type="RefSeq" id="WP_147798231.1">
    <property type="nucleotide sequence ID" value="NZ_VPFL01000001.1"/>
</dbReference>
<dbReference type="Gene3D" id="3.90.226.10">
    <property type="entry name" value="2-enoyl-CoA Hydratase, Chain A, domain 1"/>
    <property type="match status" value="1"/>
</dbReference>